<comment type="caution">
    <text evidence="1">The sequence shown here is derived from an EMBL/GenBank/DDBJ whole genome shotgun (WGS) entry which is preliminary data.</text>
</comment>
<evidence type="ECO:0000313" key="1">
    <source>
        <dbReference type="EMBL" id="KAJ7652907.1"/>
    </source>
</evidence>
<gene>
    <name evidence="1" type="ORF">B0H17DRAFT_1147297</name>
</gene>
<protein>
    <submittedName>
        <fullName evidence="1">Uncharacterized protein</fullName>
    </submittedName>
</protein>
<dbReference type="EMBL" id="JARKIE010000343">
    <property type="protein sequence ID" value="KAJ7652907.1"/>
    <property type="molecule type" value="Genomic_DNA"/>
</dbReference>
<dbReference type="Proteomes" id="UP001221757">
    <property type="component" value="Unassembled WGS sequence"/>
</dbReference>
<keyword evidence="2" id="KW-1185">Reference proteome</keyword>
<sequence length="328" mass="37042">MTCASKARERTRSILWTIGDAAKTAGTSDSRRKPWMPRSNCFTPMKAWEAEGWCCSGDGEFQVDEFYPDKVSSCWGAEQDPFPLHKHHKGVDPLSRGERWRARNIEVHSHGKCSNLSHYNNGNAPGPDRSEHFEICRCTSNPAVAALAKDSRMNGLLENCVTWRDLQKVCDTEVIMRRIVASTSHLSRYRVNFVSKIRRSSSARKRGMRRATVAMSGQDRNSGDARCHTFRRLGCPASAFNTILLATRNGVDHWANCRCPVQERELEGTIGTGLCALAVILNRRQTDVSEHKVWDLVRVQAFLYRRDGYEHQTLVKVYAVLATSVVVE</sequence>
<reference evidence="1" key="1">
    <citation type="submission" date="2023-03" db="EMBL/GenBank/DDBJ databases">
        <title>Massive genome expansion in bonnet fungi (Mycena s.s.) driven by repeated elements and novel gene families across ecological guilds.</title>
        <authorList>
            <consortium name="Lawrence Berkeley National Laboratory"/>
            <person name="Harder C.B."/>
            <person name="Miyauchi S."/>
            <person name="Viragh M."/>
            <person name="Kuo A."/>
            <person name="Thoen E."/>
            <person name="Andreopoulos B."/>
            <person name="Lu D."/>
            <person name="Skrede I."/>
            <person name="Drula E."/>
            <person name="Henrissat B."/>
            <person name="Morin E."/>
            <person name="Kohler A."/>
            <person name="Barry K."/>
            <person name="LaButti K."/>
            <person name="Morin E."/>
            <person name="Salamov A."/>
            <person name="Lipzen A."/>
            <person name="Mereny Z."/>
            <person name="Hegedus B."/>
            <person name="Baldrian P."/>
            <person name="Stursova M."/>
            <person name="Weitz H."/>
            <person name="Taylor A."/>
            <person name="Grigoriev I.V."/>
            <person name="Nagy L.G."/>
            <person name="Martin F."/>
            <person name="Kauserud H."/>
        </authorList>
    </citation>
    <scope>NUCLEOTIDE SEQUENCE</scope>
    <source>
        <strain evidence="1">CBHHK067</strain>
    </source>
</reference>
<proteinExistence type="predicted"/>
<dbReference type="AlphaFoldDB" id="A0AAD7CPH0"/>
<accession>A0AAD7CPH0</accession>
<evidence type="ECO:0000313" key="2">
    <source>
        <dbReference type="Proteomes" id="UP001221757"/>
    </source>
</evidence>
<organism evidence="1 2">
    <name type="scientific">Mycena rosella</name>
    <name type="common">Pink bonnet</name>
    <name type="synonym">Agaricus rosellus</name>
    <dbReference type="NCBI Taxonomy" id="1033263"/>
    <lineage>
        <taxon>Eukaryota</taxon>
        <taxon>Fungi</taxon>
        <taxon>Dikarya</taxon>
        <taxon>Basidiomycota</taxon>
        <taxon>Agaricomycotina</taxon>
        <taxon>Agaricomycetes</taxon>
        <taxon>Agaricomycetidae</taxon>
        <taxon>Agaricales</taxon>
        <taxon>Marasmiineae</taxon>
        <taxon>Mycenaceae</taxon>
        <taxon>Mycena</taxon>
    </lineage>
</organism>
<name>A0AAD7CPH0_MYCRO</name>